<evidence type="ECO:0000256" key="5">
    <source>
        <dbReference type="ARBA" id="ARBA00022679"/>
    </source>
</evidence>
<organism evidence="13 14">
    <name type="scientific">Alkalilimnicola ehrlichii</name>
    <dbReference type="NCBI Taxonomy" id="351052"/>
    <lineage>
        <taxon>Bacteria</taxon>
        <taxon>Pseudomonadati</taxon>
        <taxon>Pseudomonadota</taxon>
        <taxon>Gammaproteobacteria</taxon>
        <taxon>Chromatiales</taxon>
        <taxon>Ectothiorhodospiraceae</taxon>
        <taxon>Alkalilimnicola</taxon>
    </lineage>
</organism>
<dbReference type="InterPro" id="IPR003660">
    <property type="entry name" value="HAMP_dom"/>
</dbReference>
<evidence type="ECO:0000256" key="2">
    <source>
        <dbReference type="ARBA" id="ARBA00004370"/>
    </source>
</evidence>
<dbReference type="PROSITE" id="PS50885">
    <property type="entry name" value="HAMP"/>
    <property type="match status" value="1"/>
</dbReference>
<evidence type="ECO:0000256" key="4">
    <source>
        <dbReference type="ARBA" id="ARBA00022553"/>
    </source>
</evidence>
<dbReference type="EMBL" id="NFZW01000023">
    <property type="protein sequence ID" value="RFA33096.1"/>
    <property type="molecule type" value="Genomic_DNA"/>
</dbReference>
<comment type="caution">
    <text evidence="13">The sequence shown here is derived from an EMBL/GenBank/DDBJ whole genome shotgun (WGS) entry which is preliminary data.</text>
</comment>
<keyword evidence="10" id="KW-0175">Coiled coil</keyword>
<gene>
    <name evidence="13" type="ORF">CAL65_18195</name>
</gene>
<dbReference type="SUPFAM" id="SSF158472">
    <property type="entry name" value="HAMP domain-like"/>
    <property type="match status" value="1"/>
</dbReference>
<accession>A0A3E0WMA2</accession>
<keyword evidence="4" id="KW-0597">Phosphoprotein</keyword>
<dbReference type="Pfam" id="PF16448">
    <property type="entry name" value="LapD_MoxY_N"/>
    <property type="match status" value="1"/>
</dbReference>
<dbReference type="Gene3D" id="3.30.565.10">
    <property type="entry name" value="Histidine kinase-like ATPase, C-terminal domain"/>
    <property type="match status" value="1"/>
</dbReference>
<comment type="subcellular location">
    <subcellularLocation>
        <location evidence="2">Membrane</location>
    </subcellularLocation>
</comment>
<sequence length="484" mass="53244">MSLGRRLHLLLAAVTLVFLLLGLWTIVHNARQAVAAELRSASELTGQLLQAHIQALGEMELDDAARDHLLTKIDSLGTHRHIRLELYHGIQAPPFHTRMPPRPAAVPAWFSYAVKPPVDVFYRSIRLDPTQEVWVLVHAEPADEIAEAWRGSRGLLALLLGFALLANLLAQLSLRRALRPLGDILTGLDRLRAGNYGSRLPRLRSPELDQVSREFNRLAEALASSRARNRQLNRRLLEVQEAERRHLARELHDEMGQCLTAIHAEAVAIARAAGDNDTRSAAEAIAGTASKVFDLTQTLIHRLHPAVLEELGLALALRQMMAEWGARHTHIRWRCEPLQALHIEPDLAIHLYRVTQECLTNIARHADASEVAISLWRSGSRICLKVRDNGRGFEPGAVPRGFGLLGMQERIASLNGRLRLASSRRGTLIAVTVPLARSGAAAESAVPALRWGPTGAADRPPVRVVPAAKHCSRASPCRFAGSAS</sequence>
<dbReference type="PANTHER" id="PTHR24421:SF10">
    <property type="entry name" value="NITRATE_NITRITE SENSOR PROTEIN NARQ"/>
    <property type="match status" value="1"/>
</dbReference>
<dbReference type="PANTHER" id="PTHR24421">
    <property type="entry name" value="NITRATE/NITRITE SENSOR PROTEIN NARX-RELATED"/>
    <property type="match status" value="1"/>
</dbReference>
<evidence type="ECO:0000256" key="6">
    <source>
        <dbReference type="ARBA" id="ARBA00022741"/>
    </source>
</evidence>
<comment type="catalytic activity">
    <reaction evidence="1">
        <text>ATP + protein L-histidine = ADP + protein N-phospho-L-histidine.</text>
        <dbReference type="EC" id="2.7.13.3"/>
    </reaction>
</comment>
<dbReference type="GO" id="GO:0000155">
    <property type="term" value="F:phosphorelay sensor kinase activity"/>
    <property type="evidence" value="ECO:0007669"/>
    <property type="project" value="InterPro"/>
</dbReference>
<dbReference type="Gene3D" id="1.20.5.1930">
    <property type="match status" value="1"/>
</dbReference>
<evidence type="ECO:0000256" key="8">
    <source>
        <dbReference type="ARBA" id="ARBA00022840"/>
    </source>
</evidence>
<dbReference type="Pfam" id="PF07730">
    <property type="entry name" value="HisKA_3"/>
    <property type="match status" value="1"/>
</dbReference>
<feature type="domain" description="Histidine kinase" evidence="11">
    <location>
        <begin position="351"/>
        <end position="437"/>
    </location>
</feature>
<evidence type="ECO:0000259" key="11">
    <source>
        <dbReference type="PROSITE" id="PS50109"/>
    </source>
</evidence>
<dbReference type="GO" id="GO:0005524">
    <property type="term" value="F:ATP binding"/>
    <property type="evidence" value="ECO:0007669"/>
    <property type="project" value="UniProtKB-KW"/>
</dbReference>
<dbReference type="InterPro" id="IPR036890">
    <property type="entry name" value="HATPase_C_sf"/>
</dbReference>
<keyword evidence="5" id="KW-0808">Transferase</keyword>
<dbReference type="Gene3D" id="6.10.340.10">
    <property type="match status" value="1"/>
</dbReference>
<keyword evidence="7" id="KW-0418">Kinase</keyword>
<dbReference type="InterPro" id="IPR032244">
    <property type="entry name" value="LapD_MoxY_N"/>
</dbReference>
<evidence type="ECO:0000256" key="7">
    <source>
        <dbReference type="ARBA" id="ARBA00022777"/>
    </source>
</evidence>
<dbReference type="SMART" id="SM00387">
    <property type="entry name" value="HATPase_c"/>
    <property type="match status" value="1"/>
</dbReference>
<reference evidence="14" key="1">
    <citation type="submission" date="2017-05" db="EMBL/GenBank/DDBJ databases">
        <authorList>
            <person name="Sharma S."/>
            <person name="Sidhu C."/>
            <person name="Pinnaka A.K."/>
        </authorList>
    </citation>
    <scope>NUCLEOTIDE SEQUENCE [LARGE SCALE GENOMIC DNA]</scope>
    <source>
        <strain evidence="14">AK93</strain>
    </source>
</reference>
<evidence type="ECO:0000259" key="12">
    <source>
        <dbReference type="PROSITE" id="PS50885"/>
    </source>
</evidence>
<proteinExistence type="predicted"/>
<dbReference type="InterPro" id="IPR050482">
    <property type="entry name" value="Sensor_HK_TwoCompSys"/>
</dbReference>
<keyword evidence="8" id="KW-0067">ATP-binding</keyword>
<evidence type="ECO:0000313" key="14">
    <source>
        <dbReference type="Proteomes" id="UP000256763"/>
    </source>
</evidence>
<dbReference type="AlphaFoldDB" id="A0A3E0WMA2"/>
<dbReference type="Pfam" id="PF00672">
    <property type="entry name" value="HAMP"/>
    <property type="match status" value="1"/>
</dbReference>
<evidence type="ECO:0000313" key="13">
    <source>
        <dbReference type="EMBL" id="RFA33096.1"/>
    </source>
</evidence>
<dbReference type="GO" id="GO:0016020">
    <property type="term" value="C:membrane"/>
    <property type="evidence" value="ECO:0007669"/>
    <property type="project" value="UniProtKB-SubCell"/>
</dbReference>
<dbReference type="InterPro" id="IPR011712">
    <property type="entry name" value="Sig_transdc_His_kin_sub3_dim/P"/>
</dbReference>
<name>A0A3E0WMA2_9GAMM</name>
<dbReference type="SUPFAM" id="SSF55874">
    <property type="entry name" value="ATPase domain of HSP90 chaperone/DNA topoisomerase II/histidine kinase"/>
    <property type="match status" value="1"/>
</dbReference>
<feature type="domain" description="HAMP" evidence="12">
    <location>
        <begin position="175"/>
        <end position="227"/>
    </location>
</feature>
<evidence type="ECO:0000256" key="10">
    <source>
        <dbReference type="SAM" id="Coils"/>
    </source>
</evidence>
<protein>
    <recommendedName>
        <fullName evidence="3">histidine kinase</fullName>
        <ecNumber evidence="3">2.7.13.3</ecNumber>
    </recommendedName>
</protein>
<dbReference type="SMART" id="SM00304">
    <property type="entry name" value="HAMP"/>
    <property type="match status" value="1"/>
</dbReference>
<dbReference type="GO" id="GO:0046983">
    <property type="term" value="F:protein dimerization activity"/>
    <property type="evidence" value="ECO:0007669"/>
    <property type="project" value="InterPro"/>
</dbReference>
<dbReference type="EC" id="2.7.13.3" evidence="3"/>
<evidence type="ECO:0000256" key="3">
    <source>
        <dbReference type="ARBA" id="ARBA00012438"/>
    </source>
</evidence>
<dbReference type="Proteomes" id="UP000256763">
    <property type="component" value="Unassembled WGS sequence"/>
</dbReference>
<dbReference type="InterPro" id="IPR005467">
    <property type="entry name" value="His_kinase_dom"/>
</dbReference>
<dbReference type="RefSeq" id="WP_116303585.1">
    <property type="nucleotide sequence ID" value="NZ_NFZV01000024.1"/>
</dbReference>
<keyword evidence="6" id="KW-0547">Nucleotide-binding</keyword>
<feature type="coiled-coil region" evidence="10">
    <location>
        <begin position="208"/>
        <end position="242"/>
    </location>
</feature>
<keyword evidence="14" id="KW-1185">Reference proteome</keyword>
<dbReference type="Pfam" id="PF02518">
    <property type="entry name" value="HATPase_c"/>
    <property type="match status" value="1"/>
</dbReference>
<dbReference type="InterPro" id="IPR003594">
    <property type="entry name" value="HATPase_dom"/>
</dbReference>
<dbReference type="CDD" id="cd16917">
    <property type="entry name" value="HATPase_UhpB-NarQ-NarX-like"/>
    <property type="match status" value="1"/>
</dbReference>
<dbReference type="PROSITE" id="PS50109">
    <property type="entry name" value="HIS_KIN"/>
    <property type="match status" value="1"/>
</dbReference>
<dbReference type="OrthoDB" id="9811306at2"/>
<dbReference type="CDD" id="cd06225">
    <property type="entry name" value="HAMP"/>
    <property type="match status" value="1"/>
</dbReference>
<keyword evidence="9" id="KW-0902">Two-component regulatory system</keyword>
<evidence type="ECO:0000256" key="1">
    <source>
        <dbReference type="ARBA" id="ARBA00000085"/>
    </source>
</evidence>
<evidence type="ECO:0000256" key="9">
    <source>
        <dbReference type="ARBA" id="ARBA00023012"/>
    </source>
</evidence>